<keyword evidence="3" id="KW-0813">Transport</keyword>
<accession>A0A1A9F3Z8</accession>
<keyword evidence="13" id="KW-1185">Reference proteome</keyword>
<protein>
    <submittedName>
        <fullName evidence="12">Energy transducer TonB</fullName>
    </submittedName>
</protein>
<dbReference type="AlphaFoldDB" id="A0A1A9F3Z8"/>
<name>A0A1A9F3Z8_9GAMM</name>
<dbReference type="KEGG" id="mars:A8C75_01470"/>
<dbReference type="OrthoDB" id="9803361at2"/>
<evidence type="ECO:0000313" key="13">
    <source>
        <dbReference type="Proteomes" id="UP000078070"/>
    </source>
</evidence>
<keyword evidence="8" id="KW-1133">Transmembrane helix</keyword>
<evidence type="ECO:0000256" key="3">
    <source>
        <dbReference type="ARBA" id="ARBA00022448"/>
    </source>
</evidence>
<dbReference type="STRING" id="1821621.A8C75_01470"/>
<proteinExistence type="inferred from homology"/>
<reference evidence="12 13" key="2">
    <citation type="journal article" date="2018" name="Int. J. Syst. Evol. Microbiol.">
        <title>Marinobacterium aestuarii sp. nov., a benzene-degrading marine bacterium isolated from estuary sediment.</title>
        <authorList>
            <person name="Bae S.S."/>
            <person name="Jung J."/>
            <person name="Chung D."/>
            <person name="Baek K."/>
        </authorList>
    </citation>
    <scope>NUCLEOTIDE SEQUENCE [LARGE SCALE GENOMIC DNA]</scope>
    <source>
        <strain evidence="12 13">ST58-10</strain>
    </source>
</reference>
<sequence>MDRFGFTLFVAIAVHAILLLGISFSTAEYKPPRKTLDITLARFESVEAPKEADFIAQANQLGSGTAETKRAPSTLEDAPFHSNEQQQQARQQSLPQPKAQEIAPQPVPTPAPAPEIAEPKPVKATPKPQKVVTTTAPAKQKQSSQPAAAKSVSPPPTPGVSTSLLARSLEIASLQAKLDLQQEQFAKKPRVRRLTTAATLKGNDAAYLDNWRREIERYGNDNYPTEARKQDIYGSLRLLVSILPDGSVRKIEVLQSSGYKVLDDAAVHIVQLAAPFQAFPVEMRKTTDELEIIRTWKFENQTRLY</sequence>
<keyword evidence="9" id="KW-0472">Membrane</keyword>
<dbReference type="InterPro" id="IPR006260">
    <property type="entry name" value="TonB/TolA_C"/>
</dbReference>
<evidence type="ECO:0000256" key="1">
    <source>
        <dbReference type="ARBA" id="ARBA00004383"/>
    </source>
</evidence>
<keyword evidence="5" id="KW-0997">Cell inner membrane</keyword>
<dbReference type="Gene3D" id="3.30.1150.10">
    <property type="match status" value="1"/>
</dbReference>
<feature type="compositionally biased region" description="Low complexity" evidence="10">
    <location>
        <begin position="136"/>
        <end position="152"/>
    </location>
</feature>
<keyword evidence="4" id="KW-1003">Cell membrane</keyword>
<dbReference type="SUPFAM" id="SSF74653">
    <property type="entry name" value="TolA/TonB C-terminal domain"/>
    <property type="match status" value="1"/>
</dbReference>
<evidence type="ECO:0000256" key="7">
    <source>
        <dbReference type="ARBA" id="ARBA00022927"/>
    </source>
</evidence>
<organism evidence="12 13">
    <name type="scientific">Marinobacterium aestuarii</name>
    <dbReference type="NCBI Taxonomy" id="1821621"/>
    <lineage>
        <taxon>Bacteria</taxon>
        <taxon>Pseudomonadati</taxon>
        <taxon>Pseudomonadota</taxon>
        <taxon>Gammaproteobacteria</taxon>
        <taxon>Oceanospirillales</taxon>
        <taxon>Oceanospirillaceae</taxon>
        <taxon>Marinobacterium</taxon>
    </lineage>
</organism>
<evidence type="ECO:0000256" key="6">
    <source>
        <dbReference type="ARBA" id="ARBA00022692"/>
    </source>
</evidence>
<keyword evidence="7" id="KW-0653">Protein transport</keyword>
<feature type="region of interest" description="Disordered" evidence="10">
    <location>
        <begin position="79"/>
        <end position="161"/>
    </location>
</feature>
<dbReference type="Pfam" id="PF03544">
    <property type="entry name" value="TonB_C"/>
    <property type="match status" value="1"/>
</dbReference>
<dbReference type="GO" id="GO:0098797">
    <property type="term" value="C:plasma membrane protein complex"/>
    <property type="evidence" value="ECO:0007669"/>
    <property type="project" value="TreeGrafter"/>
</dbReference>
<evidence type="ECO:0000256" key="8">
    <source>
        <dbReference type="ARBA" id="ARBA00022989"/>
    </source>
</evidence>
<gene>
    <name evidence="12" type="ORF">A8C75_01470</name>
</gene>
<dbReference type="GO" id="GO:0031992">
    <property type="term" value="F:energy transducer activity"/>
    <property type="evidence" value="ECO:0007669"/>
    <property type="project" value="TreeGrafter"/>
</dbReference>
<dbReference type="EMBL" id="CP015839">
    <property type="protein sequence ID" value="ANG65054.1"/>
    <property type="molecule type" value="Genomic_DNA"/>
</dbReference>
<feature type="compositionally biased region" description="Low complexity" evidence="10">
    <location>
        <begin position="85"/>
        <end position="96"/>
    </location>
</feature>
<evidence type="ECO:0000256" key="5">
    <source>
        <dbReference type="ARBA" id="ARBA00022519"/>
    </source>
</evidence>
<evidence type="ECO:0000256" key="10">
    <source>
        <dbReference type="SAM" id="MobiDB-lite"/>
    </source>
</evidence>
<dbReference type="InterPro" id="IPR037682">
    <property type="entry name" value="TonB_C"/>
</dbReference>
<evidence type="ECO:0000259" key="11">
    <source>
        <dbReference type="PROSITE" id="PS52015"/>
    </source>
</evidence>
<dbReference type="PANTHER" id="PTHR33446:SF11">
    <property type="entry name" value="TONB3"/>
    <property type="match status" value="1"/>
</dbReference>
<dbReference type="NCBIfam" id="TIGR01352">
    <property type="entry name" value="tonB_Cterm"/>
    <property type="match status" value="1"/>
</dbReference>
<evidence type="ECO:0000256" key="9">
    <source>
        <dbReference type="ARBA" id="ARBA00023136"/>
    </source>
</evidence>
<dbReference type="Proteomes" id="UP000078070">
    <property type="component" value="Chromosome"/>
</dbReference>
<dbReference type="PROSITE" id="PS52015">
    <property type="entry name" value="TONB_CTD"/>
    <property type="match status" value="1"/>
</dbReference>
<comment type="similarity">
    <text evidence="2">Belongs to the TonB family.</text>
</comment>
<dbReference type="GO" id="GO:0055085">
    <property type="term" value="P:transmembrane transport"/>
    <property type="evidence" value="ECO:0007669"/>
    <property type="project" value="InterPro"/>
</dbReference>
<comment type="subcellular location">
    <subcellularLocation>
        <location evidence="1">Cell inner membrane</location>
        <topology evidence="1">Single-pass membrane protein</topology>
        <orientation evidence="1">Periplasmic side</orientation>
    </subcellularLocation>
</comment>
<feature type="domain" description="TonB C-terminal" evidence="11">
    <location>
        <begin position="208"/>
        <end position="305"/>
    </location>
</feature>
<dbReference type="InterPro" id="IPR051045">
    <property type="entry name" value="TonB-dependent_transducer"/>
</dbReference>
<evidence type="ECO:0000256" key="2">
    <source>
        <dbReference type="ARBA" id="ARBA00006555"/>
    </source>
</evidence>
<reference evidence="13" key="1">
    <citation type="submission" date="2016-05" db="EMBL/GenBank/DDBJ databases">
        <authorList>
            <person name="Baek K."/>
            <person name="Yang S.-J."/>
        </authorList>
    </citation>
    <scope>NUCLEOTIDE SEQUENCE [LARGE SCALE GENOMIC DNA]</scope>
    <source>
        <strain evidence="13">ST58-10</strain>
    </source>
</reference>
<dbReference type="PANTHER" id="PTHR33446">
    <property type="entry name" value="PROTEIN TONB-RELATED"/>
    <property type="match status" value="1"/>
</dbReference>
<evidence type="ECO:0000256" key="4">
    <source>
        <dbReference type="ARBA" id="ARBA00022475"/>
    </source>
</evidence>
<evidence type="ECO:0000313" key="12">
    <source>
        <dbReference type="EMBL" id="ANG65054.1"/>
    </source>
</evidence>
<dbReference type="GO" id="GO:0015031">
    <property type="term" value="P:protein transport"/>
    <property type="evidence" value="ECO:0007669"/>
    <property type="project" value="UniProtKB-KW"/>
</dbReference>
<keyword evidence="6" id="KW-0812">Transmembrane</keyword>